<reference evidence="1 2" key="1">
    <citation type="submission" date="2016-10" db="EMBL/GenBank/DDBJ databases">
        <authorList>
            <person name="de Groot N.N."/>
        </authorList>
    </citation>
    <scope>NUCLEOTIDE SEQUENCE [LARGE SCALE GENOMIC DNA]</scope>
    <source>
        <strain evidence="1 2">DSM 26515</strain>
    </source>
</reference>
<keyword evidence="2" id="KW-1185">Reference proteome</keyword>
<proteinExistence type="predicted"/>
<protein>
    <recommendedName>
        <fullName evidence="3">Lipoprotein</fullName>
    </recommendedName>
</protein>
<sequence>MFHSRFVLVLLLPLLLLTMAFRQSPLVDPAPIAVPAGLNGVQVGKAVKGALLGRGWTVTDQQTSSISAQLSRDEWVAKIRVDFDARQVQIRYVDSKNLKYEVKRDGTRLIHSNYMGWMQYLSGDIGRNLELISATAG</sequence>
<dbReference type="EMBL" id="FNYC01000005">
    <property type="protein sequence ID" value="SEJ24610.1"/>
    <property type="molecule type" value="Genomic_DNA"/>
</dbReference>
<evidence type="ECO:0008006" key="3">
    <source>
        <dbReference type="Google" id="ProtNLM"/>
    </source>
</evidence>
<evidence type="ECO:0000313" key="1">
    <source>
        <dbReference type="EMBL" id="SEJ24610.1"/>
    </source>
</evidence>
<dbReference type="STRING" id="529704.SAMN02927913_2797"/>
<dbReference type="OrthoDB" id="9815328at2"/>
<organism evidence="1 2">
    <name type="scientific">Frateuria terrea</name>
    <dbReference type="NCBI Taxonomy" id="529704"/>
    <lineage>
        <taxon>Bacteria</taxon>
        <taxon>Pseudomonadati</taxon>
        <taxon>Pseudomonadota</taxon>
        <taxon>Gammaproteobacteria</taxon>
        <taxon>Lysobacterales</taxon>
        <taxon>Rhodanobacteraceae</taxon>
        <taxon>Frateuria</taxon>
    </lineage>
</organism>
<name>A0A1H6XIB7_9GAMM</name>
<dbReference type="AlphaFoldDB" id="A0A1H6XIB7"/>
<accession>A0A1H6XIB7</accession>
<dbReference type="RefSeq" id="WP_091338154.1">
    <property type="nucleotide sequence ID" value="NZ_FNYC01000005.1"/>
</dbReference>
<dbReference type="Proteomes" id="UP000199420">
    <property type="component" value="Unassembled WGS sequence"/>
</dbReference>
<gene>
    <name evidence="1" type="ORF">SAMN04487997_2820</name>
</gene>
<evidence type="ECO:0000313" key="2">
    <source>
        <dbReference type="Proteomes" id="UP000199420"/>
    </source>
</evidence>